<comment type="caution">
    <text evidence="3">The sequence shown here is derived from an EMBL/GenBank/DDBJ whole genome shotgun (WGS) entry which is preliminary data.</text>
</comment>
<keyword evidence="1" id="KW-0812">Transmembrane</keyword>
<dbReference type="PANTHER" id="PTHR36854">
    <property type="entry name" value="CHROMOSOME 9, WHOLE GENOME SHOTGUN SEQUENCE"/>
    <property type="match status" value="1"/>
</dbReference>
<protein>
    <submittedName>
        <fullName evidence="3">Uncharacterized protein</fullName>
    </submittedName>
</protein>
<sequence>MKLNNKQFIFALLYTLVSPLASSYQLYCKCECNVKTIINPIDKCKLCTEEYCLSKDKDLCASTEEDPDKSSAIIISCFQIESFKESFVIYSFISIVVGLMFYIGYHSYMRQ</sequence>
<keyword evidence="1" id="KW-1133">Transmembrane helix</keyword>
<dbReference type="AlphaFoldDB" id="A0AB34PV65"/>
<accession>A0AB34PV65</accession>
<feature type="transmembrane region" description="Helical" evidence="1">
    <location>
        <begin position="87"/>
        <end position="105"/>
    </location>
</feature>
<evidence type="ECO:0000313" key="4">
    <source>
        <dbReference type="Proteomes" id="UP000030161"/>
    </source>
</evidence>
<dbReference type="Proteomes" id="UP000030161">
    <property type="component" value="Unassembled WGS sequence"/>
</dbReference>
<reference evidence="3 4" key="1">
    <citation type="submission" date="2013-12" db="EMBL/GenBank/DDBJ databases">
        <title>The Genome Sequence of Candida albicans P78048.</title>
        <authorList>
            <consortium name="The Broad Institute Genome Sequencing Platform"/>
            <consortium name="The Broad Institute Genome Sequencing Center for Infectious Disease"/>
            <person name="Cuomo C."/>
            <person name="Bennett R."/>
            <person name="Hirakawa M."/>
            <person name="Noverr M."/>
            <person name="Mitchell A."/>
            <person name="Young S.K."/>
            <person name="Zeng Q."/>
            <person name="Gargeya S."/>
            <person name="Fitzgerald M."/>
            <person name="Abouelleil A."/>
            <person name="Alvarado L."/>
            <person name="Berlin A.M."/>
            <person name="Chapman S.B."/>
            <person name="Dewar J."/>
            <person name="Goldberg J."/>
            <person name="Griggs A."/>
            <person name="Gujja S."/>
            <person name="Hansen M."/>
            <person name="Howarth C."/>
            <person name="Imamovic A."/>
            <person name="Larimer J."/>
            <person name="McCowan C."/>
            <person name="Murphy C."/>
            <person name="Pearson M."/>
            <person name="Priest M."/>
            <person name="Roberts A."/>
            <person name="Saif S."/>
            <person name="Shea T."/>
            <person name="Sykes S."/>
            <person name="Wortman J."/>
            <person name="Nusbaum C."/>
            <person name="Birren B."/>
        </authorList>
    </citation>
    <scope>NUCLEOTIDE SEQUENCE [LARGE SCALE GENOMIC DNA]</scope>
    <source>
        <strain evidence="3 4">P78048</strain>
    </source>
</reference>
<name>A0AB34PV65_CANAX</name>
<keyword evidence="2" id="KW-0732">Signal</keyword>
<dbReference type="PANTHER" id="PTHR36854:SF1">
    <property type="entry name" value="TRANSMEMBRANE PROTEIN"/>
    <property type="match status" value="1"/>
</dbReference>
<evidence type="ECO:0000256" key="1">
    <source>
        <dbReference type="SAM" id="Phobius"/>
    </source>
</evidence>
<proteinExistence type="predicted"/>
<organism evidence="3 4">
    <name type="scientific">Candida albicans P78048</name>
    <dbReference type="NCBI Taxonomy" id="1094989"/>
    <lineage>
        <taxon>Eukaryota</taxon>
        <taxon>Fungi</taxon>
        <taxon>Dikarya</taxon>
        <taxon>Ascomycota</taxon>
        <taxon>Saccharomycotina</taxon>
        <taxon>Pichiomycetes</taxon>
        <taxon>Debaryomycetaceae</taxon>
        <taxon>Candida/Lodderomyces clade</taxon>
        <taxon>Candida</taxon>
    </lineage>
</organism>
<dbReference type="EMBL" id="AJIX01000013">
    <property type="protein sequence ID" value="KGR13848.1"/>
    <property type="molecule type" value="Genomic_DNA"/>
</dbReference>
<evidence type="ECO:0000313" key="3">
    <source>
        <dbReference type="EMBL" id="KGR13848.1"/>
    </source>
</evidence>
<feature type="signal peptide" evidence="2">
    <location>
        <begin position="1"/>
        <end position="23"/>
    </location>
</feature>
<keyword evidence="1" id="KW-0472">Membrane</keyword>
<feature type="chain" id="PRO_5044276702" evidence="2">
    <location>
        <begin position="24"/>
        <end position="111"/>
    </location>
</feature>
<evidence type="ECO:0000256" key="2">
    <source>
        <dbReference type="SAM" id="SignalP"/>
    </source>
</evidence>
<gene>
    <name evidence="3" type="ORF">MG3_02281</name>
</gene>